<dbReference type="CDD" id="cd02440">
    <property type="entry name" value="AdoMet_MTases"/>
    <property type="match status" value="1"/>
</dbReference>
<dbReference type="SUPFAM" id="SSF53335">
    <property type="entry name" value="S-adenosyl-L-methionine-dependent methyltransferases"/>
    <property type="match status" value="1"/>
</dbReference>
<keyword evidence="2" id="KW-0489">Methyltransferase</keyword>
<evidence type="ECO:0000313" key="3">
    <source>
        <dbReference type="Proteomes" id="UP000033187"/>
    </source>
</evidence>
<dbReference type="GO" id="GO:0032259">
    <property type="term" value="P:methylation"/>
    <property type="evidence" value="ECO:0007669"/>
    <property type="project" value="UniProtKB-KW"/>
</dbReference>
<protein>
    <submittedName>
        <fullName evidence="2">Methyltransferase type 11</fullName>
    </submittedName>
</protein>
<dbReference type="Pfam" id="PF13649">
    <property type="entry name" value="Methyltransf_25"/>
    <property type="match status" value="1"/>
</dbReference>
<feature type="domain" description="Methyltransferase" evidence="1">
    <location>
        <begin position="65"/>
        <end position="157"/>
    </location>
</feature>
<proteinExistence type="predicted"/>
<dbReference type="KEGG" id="fil:BN1229_v1_0370"/>
<accession>A0A0D6JAN1</accession>
<dbReference type="InterPro" id="IPR041698">
    <property type="entry name" value="Methyltransf_25"/>
</dbReference>
<dbReference type="RefSeq" id="WP_432264125.1">
    <property type="nucleotide sequence ID" value="NZ_LN829118.1"/>
</dbReference>
<organism evidence="2 3">
    <name type="scientific">Candidatus Filomicrobium marinum</name>
    <dbReference type="NCBI Taxonomy" id="1608628"/>
    <lineage>
        <taxon>Bacteria</taxon>
        <taxon>Pseudomonadati</taxon>
        <taxon>Pseudomonadota</taxon>
        <taxon>Alphaproteobacteria</taxon>
        <taxon>Hyphomicrobiales</taxon>
        <taxon>Hyphomicrobiaceae</taxon>
        <taxon>Filomicrobium</taxon>
    </lineage>
</organism>
<dbReference type="KEGG" id="fiy:BN1229_v1_0375"/>
<evidence type="ECO:0000259" key="1">
    <source>
        <dbReference type="Pfam" id="PF13649"/>
    </source>
</evidence>
<evidence type="ECO:0000313" key="2">
    <source>
        <dbReference type="EMBL" id="CPR15474.1"/>
    </source>
</evidence>
<dbReference type="GO" id="GO:0008168">
    <property type="term" value="F:methyltransferase activity"/>
    <property type="evidence" value="ECO:0007669"/>
    <property type="project" value="UniProtKB-KW"/>
</dbReference>
<dbReference type="AlphaFoldDB" id="A0A0D6JAN1"/>
<keyword evidence="2" id="KW-0808">Transferase</keyword>
<dbReference type="InterPro" id="IPR050447">
    <property type="entry name" value="Erg6_SMT_methyltransf"/>
</dbReference>
<dbReference type="PANTHER" id="PTHR44068">
    <property type="entry name" value="ZGC:194242"/>
    <property type="match status" value="1"/>
</dbReference>
<keyword evidence="3" id="KW-1185">Reference proteome</keyword>
<dbReference type="EMBL" id="LN829119">
    <property type="protein sequence ID" value="CPR15474.1"/>
    <property type="molecule type" value="Genomic_DNA"/>
</dbReference>
<reference evidence="3" key="1">
    <citation type="submission" date="2015-02" db="EMBL/GenBank/DDBJ databases">
        <authorList>
            <person name="Chooi Y.-H."/>
        </authorList>
    </citation>
    <scope>NUCLEOTIDE SEQUENCE [LARGE SCALE GENOMIC DNA]</scope>
    <source>
        <strain evidence="3">strain Y</strain>
    </source>
</reference>
<gene>
    <name evidence="2" type="ORF">YBN1229_v1_0375</name>
</gene>
<dbReference type="PANTHER" id="PTHR44068:SF11">
    <property type="entry name" value="GERANYL DIPHOSPHATE 2-C-METHYLTRANSFERASE"/>
    <property type="match status" value="1"/>
</dbReference>
<name>A0A0D6JAN1_9HYPH</name>
<dbReference type="Proteomes" id="UP000033187">
    <property type="component" value="Chromosome 1"/>
</dbReference>
<sequence length="286" mass="31304">MSDVSMATKTAIPATKYAPMPDYTAIKAKQNAAWASGDYALIGTTLQIVGEQLAEAMDLQPGSSVLDVAAGNGNATLAFARRWCDVTSTDYVEDLLARGHRRADAEGLPVTFRIADAEQMPFEPASFDAVVSTFGVMFAPNQAMAAEELLRMCRPDGKIGMANWTPDGFIGQMFKTIGKHIVPPAGLQSPAVWGDSAWIEDTFTRHLRSLAIEQRNFMFRYRSPEHFVEVFRTYYGPVHKAFLALDAEGQAALAQDLMSLIARFNTATDGSMRVPSSYLEIVMTKS</sequence>
<dbReference type="InterPro" id="IPR029063">
    <property type="entry name" value="SAM-dependent_MTases_sf"/>
</dbReference>
<dbReference type="Gene3D" id="3.40.50.150">
    <property type="entry name" value="Vaccinia Virus protein VP39"/>
    <property type="match status" value="1"/>
</dbReference>